<dbReference type="SUPFAM" id="SSF75399">
    <property type="entry name" value="Plakin repeat"/>
    <property type="match status" value="1"/>
</dbReference>
<reference evidence="2" key="1">
    <citation type="submission" date="2024-07" db="EMBL/GenBank/DDBJ databases">
        <title>Two chromosome-level genome assemblies of Korean endemic species Abeliophyllum distichum and Forsythia ovata (Oleaceae).</title>
        <authorList>
            <person name="Jang H."/>
        </authorList>
    </citation>
    <scope>NUCLEOTIDE SEQUENCE [LARGE SCALE GENOMIC DNA]</scope>
</reference>
<dbReference type="AlphaFoldDB" id="A0ABD1S113"/>
<organism evidence="1 2">
    <name type="scientific">Abeliophyllum distichum</name>
    <dbReference type="NCBI Taxonomy" id="126358"/>
    <lineage>
        <taxon>Eukaryota</taxon>
        <taxon>Viridiplantae</taxon>
        <taxon>Streptophyta</taxon>
        <taxon>Embryophyta</taxon>
        <taxon>Tracheophyta</taxon>
        <taxon>Spermatophyta</taxon>
        <taxon>Magnoliopsida</taxon>
        <taxon>eudicotyledons</taxon>
        <taxon>Gunneridae</taxon>
        <taxon>Pentapetalae</taxon>
        <taxon>asterids</taxon>
        <taxon>lamiids</taxon>
        <taxon>Lamiales</taxon>
        <taxon>Oleaceae</taxon>
        <taxon>Forsythieae</taxon>
        <taxon>Abeliophyllum</taxon>
    </lineage>
</organism>
<sequence>MWDTGLDLHGLWRRPLNEAVFLIRNKLLGGRVPVEEALERDYVPWRNKLLGGRVPVGEALERGCVSVEGTSCLVAESQWERHLSEAVFLKMNKLLRGRVPVEEALERGCVPWNKLLGG</sequence>
<gene>
    <name evidence="1" type="ORF">Adt_28522</name>
</gene>
<proteinExistence type="predicted"/>
<keyword evidence="2" id="KW-1185">Reference proteome</keyword>
<dbReference type="EMBL" id="JBFOLK010000008">
    <property type="protein sequence ID" value="KAL2492894.1"/>
    <property type="molecule type" value="Genomic_DNA"/>
</dbReference>
<dbReference type="Proteomes" id="UP001604336">
    <property type="component" value="Unassembled WGS sequence"/>
</dbReference>
<comment type="caution">
    <text evidence="1">The sequence shown here is derived from an EMBL/GenBank/DDBJ whole genome shotgun (WGS) entry which is preliminary data.</text>
</comment>
<accession>A0ABD1S113</accession>
<protein>
    <submittedName>
        <fullName evidence="1">Plakin repeat superfamily</fullName>
    </submittedName>
</protein>
<evidence type="ECO:0000313" key="1">
    <source>
        <dbReference type="EMBL" id="KAL2492894.1"/>
    </source>
</evidence>
<name>A0ABD1S113_9LAMI</name>
<evidence type="ECO:0000313" key="2">
    <source>
        <dbReference type="Proteomes" id="UP001604336"/>
    </source>
</evidence>
<dbReference type="InterPro" id="IPR035915">
    <property type="entry name" value="Plakin_repeat_sf"/>
</dbReference>